<dbReference type="STRING" id="1432141.A0A015M4G0"/>
<organism evidence="2 3">
    <name type="scientific">Rhizophagus irregularis (strain DAOM 197198w)</name>
    <name type="common">Glomus intraradices</name>
    <dbReference type="NCBI Taxonomy" id="1432141"/>
    <lineage>
        <taxon>Eukaryota</taxon>
        <taxon>Fungi</taxon>
        <taxon>Fungi incertae sedis</taxon>
        <taxon>Mucoromycota</taxon>
        <taxon>Glomeromycotina</taxon>
        <taxon>Glomeromycetes</taxon>
        <taxon>Glomerales</taxon>
        <taxon>Glomeraceae</taxon>
        <taxon>Rhizophagus</taxon>
    </lineage>
</organism>
<feature type="compositionally biased region" description="Low complexity" evidence="1">
    <location>
        <begin position="9"/>
        <end position="36"/>
    </location>
</feature>
<keyword evidence="3" id="KW-1185">Reference proteome</keyword>
<sequence length="112" mass="12049">MAGAIGDFQNPRQAPRPPNSSSNSSSSNQFVNPQSNYTIYGNGGSGTISSPTSSSIMSQNSLRSPTFDALDHFPAPISNTERDNFLRELSELERYCESSAVASVKRAPFSLN</sequence>
<reference evidence="2 3" key="1">
    <citation type="submission" date="2014-02" db="EMBL/GenBank/DDBJ databases">
        <title>Single nucleus genome sequencing reveals high similarity among nuclei of an endomycorrhizal fungus.</title>
        <authorList>
            <person name="Lin K."/>
            <person name="Geurts R."/>
            <person name="Zhang Z."/>
            <person name="Limpens E."/>
            <person name="Saunders D.G."/>
            <person name="Mu D."/>
            <person name="Pang E."/>
            <person name="Cao H."/>
            <person name="Cha H."/>
            <person name="Lin T."/>
            <person name="Zhou Q."/>
            <person name="Shang Y."/>
            <person name="Li Y."/>
            <person name="Ivanov S."/>
            <person name="Sharma T."/>
            <person name="Velzen R.V."/>
            <person name="Ruijter N.D."/>
            <person name="Aanen D.K."/>
            <person name="Win J."/>
            <person name="Kamoun S."/>
            <person name="Bisseling T."/>
            <person name="Huang S."/>
        </authorList>
    </citation>
    <scope>NUCLEOTIDE SEQUENCE [LARGE SCALE GENOMIC DNA]</scope>
    <source>
        <strain evidence="3">DAOM197198w</strain>
    </source>
</reference>
<evidence type="ECO:0000313" key="2">
    <source>
        <dbReference type="EMBL" id="EXX79886.1"/>
    </source>
</evidence>
<feature type="compositionally biased region" description="Low complexity" evidence="1">
    <location>
        <begin position="47"/>
        <end position="61"/>
    </location>
</feature>
<comment type="caution">
    <text evidence="2">The sequence shown here is derived from an EMBL/GenBank/DDBJ whole genome shotgun (WGS) entry which is preliminary data.</text>
</comment>
<accession>A0A015M4G0</accession>
<proteinExistence type="predicted"/>
<protein>
    <submittedName>
        <fullName evidence="2">Uncharacterized protein</fullName>
    </submittedName>
</protein>
<evidence type="ECO:0000256" key="1">
    <source>
        <dbReference type="SAM" id="MobiDB-lite"/>
    </source>
</evidence>
<dbReference type="AlphaFoldDB" id="A0A015M4G0"/>
<name>A0A015M4G0_RHIIW</name>
<dbReference type="Proteomes" id="UP000022910">
    <property type="component" value="Unassembled WGS sequence"/>
</dbReference>
<dbReference type="EMBL" id="JEMT01000853">
    <property type="protein sequence ID" value="EXX79886.1"/>
    <property type="molecule type" value="Genomic_DNA"/>
</dbReference>
<gene>
    <name evidence="2" type="ORF">RirG_001320</name>
</gene>
<evidence type="ECO:0000313" key="3">
    <source>
        <dbReference type="Proteomes" id="UP000022910"/>
    </source>
</evidence>
<dbReference type="HOGENOM" id="CLU_2147211_0_0_1"/>
<feature type="region of interest" description="Disordered" evidence="1">
    <location>
        <begin position="1"/>
        <end position="61"/>
    </location>
</feature>